<protein>
    <submittedName>
        <fullName evidence="3">Lysine-epsilon oxidase antimicrobial protein LodA</fullName>
        <ecNumber evidence="3">1.4.3.20</ecNumber>
    </submittedName>
</protein>
<feature type="non-terminal residue" evidence="3">
    <location>
        <position position="1"/>
    </location>
</feature>
<dbReference type="Pfam" id="PF18417">
    <property type="entry name" value="LodA_C"/>
    <property type="match status" value="1"/>
</dbReference>
<reference evidence="3" key="1">
    <citation type="submission" date="2018-06" db="EMBL/GenBank/DDBJ databases">
        <authorList>
            <person name="Zhirakovskaya E."/>
        </authorList>
    </citation>
    <scope>NUCLEOTIDE SEQUENCE</scope>
</reference>
<sequence>SPAVAVKGPFKENGKIKKQASRFRVYEFEVDEFGNERVIQEIVSSDSVNIKWGVHLRNSKAASRTIPEASTEVRNPGYDQQKLIIEGRDSIEGSNKKNQNIVGQIDFIKNNQSEGRDNVVLGHLETDDSGRLLVVGGDGVSKSPLGATMNSFANNPGWYDDCCDGPISAEVLIGNERVAAEKAWVVIASPAYAPDIYNVVSWYDQARNIEARAYNPSLNLRTPSFTQDIYPILRRISLLQWVSLAARGGHGKGGGGDFISEQSLAKLSDTSQSSKASRQHIFSRLMEPGTAAPTSQTLPQPPRNMPLLYSGVDPQDRTKFQYASLTPHQYTLMKKWADGDFVADWNGPPVLPELHEIPLAEQPDALNSAALTACIGGPFYPGIETTYIMTLAQTYEAPCRINQSLPAGYLTELMALPWQADFVACGAFWWPAQRPVSVKVDTGFEEFSRGVNGFGGMVQYWNELGFVIADGDSFVESERGDIP</sequence>
<dbReference type="AlphaFoldDB" id="A0A3B0XIW5"/>
<dbReference type="EC" id="1.4.3.20" evidence="3"/>
<feature type="domain" description="L-lysine epsilon oxidase C-terminal" evidence="2">
    <location>
        <begin position="320"/>
        <end position="436"/>
    </location>
</feature>
<organism evidence="3">
    <name type="scientific">hydrothermal vent metagenome</name>
    <dbReference type="NCBI Taxonomy" id="652676"/>
    <lineage>
        <taxon>unclassified sequences</taxon>
        <taxon>metagenomes</taxon>
        <taxon>ecological metagenomes</taxon>
    </lineage>
</organism>
<feature type="domain" description="L-Lysine epsilon oxidase N-terminal" evidence="1">
    <location>
        <begin position="7"/>
        <end position="187"/>
    </location>
</feature>
<dbReference type="InterPro" id="IPR041173">
    <property type="entry name" value="LodA_C"/>
</dbReference>
<keyword evidence="3" id="KW-0560">Oxidoreductase</keyword>
<accession>A0A3B0XIW5</accession>
<dbReference type="EMBL" id="UOFJ01000326">
    <property type="protein sequence ID" value="VAW68325.1"/>
    <property type="molecule type" value="Genomic_DNA"/>
</dbReference>
<proteinExistence type="predicted"/>
<evidence type="ECO:0000259" key="1">
    <source>
        <dbReference type="Pfam" id="PF17990"/>
    </source>
</evidence>
<evidence type="ECO:0000259" key="2">
    <source>
        <dbReference type="Pfam" id="PF18417"/>
    </source>
</evidence>
<name>A0A3B0XIW5_9ZZZZ</name>
<dbReference type="InterPro" id="IPR041168">
    <property type="entry name" value="LodA_N"/>
</dbReference>
<dbReference type="Pfam" id="PF17990">
    <property type="entry name" value="LodA_N"/>
    <property type="match status" value="1"/>
</dbReference>
<evidence type="ECO:0000313" key="3">
    <source>
        <dbReference type="EMBL" id="VAW68325.1"/>
    </source>
</evidence>
<dbReference type="GO" id="GO:0033736">
    <property type="term" value="F:L-lysine 6-oxidase activity"/>
    <property type="evidence" value="ECO:0007669"/>
    <property type="project" value="UniProtKB-EC"/>
</dbReference>
<gene>
    <name evidence="3" type="ORF">MNBD_GAMMA10-3312</name>
</gene>